<dbReference type="InterPro" id="IPR019576">
    <property type="entry name" value="Pyridoxamine_oxidase_dimer_C"/>
</dbReference>
<accession>A0ABP7XD12</accession>
<comment type="caution">
    <text evidence="8">The sequence shown here is derived from an EMBL/GenBank/DDBJ whole genome shotgun (WGS) entry which is preliminary data.</text>
</comment>
<dbReference type="EMBL" id="BAAAZH010000006">
    <property type="protein sequence ID" value="GAA4112029.1"/>
    <property type="molecule type" value="Genomic_DNA"/>
</dbReference>
<dbReference type="RefSeq" id="WP_344731955.1">
    <property type="nucleotide sequence ID" value="NZ_BAAAZH010000006.1"/>
</dbReference>
<sequence length="189" mass="20978">MTPDPFELLAQWLPANDAPERPLMTLATVSADGWPNARTVLLSEWSAEGFAFHTDARSRKIAEVDATGRAALMIPLFSEEASRQLVVQGTVEAVEPEEEATVFAARPAYLQTLAWLNTPEFAALPDAERVERWASFQRENPAPAPPQTWTGRRVRPQRLLFWTGTPDTASRRVSYTRSGTGWTVEILAG</sequence>
<comment type="similarity">
    <text evidence="2">Belongs to the pyridoxamine 5'-phosphate oxidase family.</text>
</comment>
<dbReference type="InterPro" id="IPR012349">
    <property type="entry name" value="Split_barrel_FMN-bd"/>
</dbReference>
<reference evidence="9" key="1">
    <citation type="journal article" date="2019" name="Int. J. Syst. Evol. Microbiol.">
        <title>The Global Catalogue of Microorganisms (GCM) 10K type strain sequencing project: providing services to taxonomists for standard genome sequencing and annotation.</title>
        <authorList>
            <consortium name="The Broad Institute Genomics Platform"/>
            <consortium name="The Broad Institute Genome Sequencing Center for Infectious Disease"/>
            <person name="Wu L."/>
            <person name="Ma J."/>
        </authorList>
    </citation>
    <scope>NUCLEOTIDE SEQUENCE [LARGE SCALE GENOMIC DNA]</scope>
    <source>
        <strain evidence="9">JCM 16703</strain>
    </source>
</reference>
<evidence type="ECO:0000256" key="2">
    <source>
        <dbReference type="ARBA" id="ARBA00007301"/>
    </source>
</evidence>
<evidence type="ECO:0000256" key="1">
    <source>
        <dbReference type="ARBA" id="ARBA00001917"/>
    </source>
</evidence>
<dbReference type="Pfam" id="PF10590">
    <property type="entry name" value="PNP_phzG_C"/>
    <property type="match status" value="1"/>
</dbReference>
<keyword evidence="3" id="KW-0285">Flavoprotein</keyword>
<evidence type="ECO:0000313" key="9">
    <source>
        <dbReference type="Proteomes" id="UP001501495"/>
    </source>
</evidence>
<keyword evidence="9" id="KW-1185">Reference proteome</keyword>
<dbReference type="Gene3D" id="2.30.110.10">
    <property type="entry name" value="Electron Transport, Fmn-binding Protein, Chain A"/>
    <property type="match status" value="1"/>
</dbReference>
<dbReference type="InterPro" id="IPR011576">
    <property type="entry name" value="Pyridox_Oxase_N"/>
</dbReference>
<dbReference type="SUPFAM" id="SSF50475">
    <property type="entry name" value="FMN-binding split barrel"/>
    <property type="match status" value="1"/>
</dbReference>
<feature type="domain" description="Pyridoxamine 5'-phosphate oxidase N-terminal" evidence="6">
    <location>
        <begin position="20"/>
        <end position="126"/>
    </location>
</feature>
<keyword evidence="5" id="KW-0560">Oxidoreductase</keyword>
<evidence type="ECO:0000256" key="4">
    <source>
        <dbReference type="ARBA" id="ARBA00022643"/>
    </source>
</evidence>
<dbReference type="Proteomes" id="UP001501495">
    <property type="component" value="Unassembled WGS sequence"/>
</dbReference>
<dbReference type="Pfam" id="PF01243">
    <property type="entry name" value="PNPOx_N"/>
    <property type="match status" value="1"/>
</dbReference>
<keyword evidence="4" id="KW-0288">FMN</keyword>
<comment type="cofactor">
    <cofactor evidence="1">
        <name>FMN</name>
        <dbReference type="ChEBI" id="CHEBI:58210"/>
    </cofactor>
</comment>
<evidence type="ECO:0000259" key="6">
    <source>
        <dbReference type="Pfam" id="PF01243"/>
    </source>
</evidence>
<organism evidence="8 9">
    <name type="scientific">Nocardioides fonticola</name>
    <dbReference type="NCBI Taxonomy" id="450363"/>
    <lineage>
        <taxon>Bacteria</taxon>
        <taxon>Bacillati</taxon>
        <taxon>Actinomycetota</taxon>
        <taxon>Actinomycetes</taxon>
        <taxon>Propionibacteriales</taxon>
        <taxon>Nocardioidaceae</taxon>
        <taxon>Nocardioides</taxon>
    </lineage>
</organism>
<evidence type="ECO:0000313" key="8">
    <source>
        <dbReference type="EMBL" id="GAA4112029.1"/>
    </source>
</evidence>
<feature type="domain" description="Pyridoxine 5'-phosphate oxidase dimerisation C-terminal" evidence="7">
    <location>
        <begin position="149"/>
        <end position="188"/>
    </location>
</feature>
<evidence type="ECO:0000256" key="3">
    <source>
        <dbReference type="ARBA" id="ARBA00022630"/>
    </source>
</evidence>
<dbReference type="InterPro" id="IPR000659">
    <property type="entry name" value="Pyridox_Oxase"/>
</dbReference>
<protein>
    <submittedName>
        <fullName evidence="8">Pyridoxamine 5'-phosphate oxidase</fullName>
    </submittedName>
</protein>
<dbReference type="PANTHER" id="PTHR10851:SF0">
    <property type="entry name" value="PYRIDOXINE-5'-PHOSPHATE OXIDASE"/>
    <property type="match status" value="1"/>
</dbReference>
<proteinExistence type="inferred from homology"/>
<evidence type="ECO:0000256" key="5">
    <source>
        <dbReference type="ARBA" id="ARBA00023002"/>
    </source>
</evidence>
<dbReference type="PANTHER" id="PTHR10851">
    <property type="entry name" value="PYRIDOXINE-5-PHOSPHATE OXIDASE"/>
    <property type="match status" value="1"/>
</dbReference>
<evidence type="ECO:0000259" key="7">
    <source>
        <dbReference type="Pfam" id="PF10590"/>
    </source>
</evidence>
<name>A0ABP7XD12_9ACTN</name>
<gene>
    <name evidence="8" type="primary">pdxH_1</name>
    <name evidence="8" type="ORF">GCM10022215_08180</name>
</gene>